<keyword evidence="4" id="KW-0321">Glycogen metabolism</keyword>
<evidence type="ECO:0000256" key="2">
    <source>
        <dbReference type="ARBA" id="ARBA00001933"/>
    </source>
</evidence>
<dbReference type="Gene3D" id="3.40.50.2000">
    <property type="entry name" value="Glycogen Phosphorylase B"/>
    <property type="match status" value="2"/>
</dbReference>
<evidence type="ECO:0000256" key="10">
    <source>
        <dbReference type="PIRSR" id="PIRSR000460-1"/>
    </source>
</evidence>
<dbReference type="NCBIfam" id="TIGR02093">
    <property type="entry name" value="P_ylase"/>
    <property type="match status" value="1"/>
</dbReference>
<organism evidence="12 13">
    <name type="scientific">Mycolicibacterium fluoranthenivorans</name>
    <dbReference type="NCBI Taxonomy" id="258505"/>
    <lineage>
        <taxon>Bacteria</taxon>
        <taxon>Bacillati</taxon>
        <taxon>Actinomycetota</taxon>
        <taxon>Actinomycetes</taxon>
        <taxon>Mycobacteriales</taxon>
        <taxon>Mycobacteriaceae</taxon>
        <taxon>Mycolicibacterium</taxon>
    </lineage>
</organism>
<dbReference type="EC" id="2.4.1.1" evidence="11"/>
<keyword evidence="7 10" id="KW-0663">Pyridoxal phosphate</keyword>
<dbReference type="InterPro" id="IPR035090">
    <property type="entry name" value="Pyridoxal_P_attach_site"/>
</dbReference>
<evidence type="ECO:0000256" key="6">
    <source>
        <dbReference type="ARBA" id="ARBA00022679"/>
    </source>
</evidence>
<feature type="modified residue" description="N6-(pyridoxal phosphate)lysine" evidence="10">
    <location>
        <position position="750"/>
    </location>
</feature>
<dbReference type="InterPro" id="IPR000811">
    <property type="entry name" value="Glyco_trans_35"/>
</dbReference>
<evidence type="ECO:0000256" key="5">
    <source>
        <dbReference type="ARBA" id="ARBA00022676"/>
    </source>
</evidence>
<dbReference type="InterPro" id="IPR011833">
    <property type="entry name" value="Glycg_phsphrylas"/>
</dbReference>
<dbReference type="GO" id="GO:0008184">
    <property type="term" value="F:glycogen phosphorylase activity"/>
    <property type="evidence" value="ECO:0007669"/>
    <property type="project" value="InterPro"/>
</dbReference>
<dbReference type="GO" id="GO:0005737">
    <property type="term" value="C:cytoplasm"/>
    <property type="evidence" value="ECO:0007669"/>
    <property type="project" value="TreeGrafter"/>
</dbReference>
<dbReference type="PANTHER" id="PTHR11468:SF3">
    <property type="entry name" value="GLYCOGEN PHOSPHORYLASE, LIVER FORM"/>
    <property type="match status" value="1"/>
</dbReference>
<comment type="similarity">
    <text evidence="3 11">Belongs to the glycogen phosphorylase family.</text>
</comment>
<comment type="cofactor">
    <cofactor evidence="2 11">
        <name>pyridoxal 5'-phosphate</name>
        <dbReference type="ChEBI" id="CHEBI:597326"/>
    </cofactor>
</comment>
<evidence type="ECO:0000256" key="3">
    <source>
        <dbReference type="ARBA" id="ARBA00006047"/>
    </source>
</evidence>
<evidence type="ECO:0000313" key="13">
    <source>
        <dbReference type="Proteomes" id="UP000199707"/>
    </source>
</evidence>
<keyword evidence="5 11" id="KW-0328">Glycosyltransferase</keyword>
<keyword evidence="6 11" id="KW-0808">Transferase</keyword>
<dbReference type="GO" id="GO:0005980">
    <property type="term" value="P:glycogen catabolic process"/>
    <property type="evidence" value="ECO:0007669"/>
    <property type="project" value="TreeGrafter"/>
</dbReference>
<evidence type="ECO:0000256" key="4">
    <source>
        <dbReference type="ARBA" id="ARBA00022600"/>
    </source>
</evidence>
<dbReference type="PROSITE" id="PS00102">
    <property type="entry name" value="PHOSPHORYLASE"/>
    <property type="match status" value="1"/>
</dbReference>
<evidence type="ECO:0000313" key="12">
    <source>
        <dbReference type="EMBL" id="SCX33994.1"/>
    </source>
</evidence>
<sequence length="904" mass="101177">MEGGIALAALELADFQRPVDPVSTQVPAQCGLIDAVLWQHVDQLGYTGHARSVSYPFTRPTLIARAMCTHPCQTFPMTDLDVPSPNAERARTGLSSDALRRAIIDHVRYSIGRPAAALRPEHYYRALALAVRDRMQDNRVASTQTSLDLGSKLTCYLSAEFLMGPQLGANLLNLGIEQAARAALAELGQDLDEVLACEEEPGLGNGGLGRLAACYLDSLATLARPAIGYGIRYEFGIFDQEIQDGWQVEKTDNWLDNGNPWEIAKPDVNYLVNWEGHTEHYTDDAGVSRIRWVPARVIKGVAYDTPIQGYGVKTCNVLTLWSARAVHEFALEAFNTGDYYKAVEEEVTSETVTKVLYPNDEPEAGKRLRLLQQYFFVSCSLQHVLHIVDDLADLSILELPERFAIQLNDTHPSIGVAELMRLLVDERRLDWNTAWDITVATFGYTNHTLLPEALEKWSLEIFGESLPRHLEIIYEINSRFLDEVRAKFPGDEDRVRRMSLIGEEGGKTVRMAYLATVGSHAINGVAALHSELLKESVLKDFYELWPERFSNKTNGVTPRRFVALSNPGLRQLLDRTIGDGWLTHLDRLRGLEPFIEDDGFRAEWRDVKRANKSRLAELVLAETGVELDPSWLFDIQVKRIHEYKRQHLNVLNIVTQYLRIKKNPGIEMAPRAYIFGGKAAPGYFLAKRIIKLITAVGDMVNFDPEVNRFMKVVFLPNFNVQNAHLIYPAANLSEQISTAGKEASGTGNMKFMMNGALTIGTLDGANVEIREEAGAENFFLFGLTVDEVEALKRDGYRPSDYVAANPELAAVLDLIAGGHFSHGDTEVFRPLIDNLRYDDPFLVLADYASYVECQDRVSAAWQDRDAWSRMSILNTARSGKFSSDRAIEEYCDDIWGVGPVNIGT</sequence>
<comment type="function">
    <text evidence="11">Allosteric enzyme that catalyzes the rate-limiting step in glycogen catabolism, the phosphorolytic cleavage of glycogen to produce glucose-1-phosphate, and plays a central role in maintaining cellular and organismal glucose homeostasis.</text>
</comment>
<keyword evidence="8 11" id="KW-0119">Carbohydrate metabolism</keyword>
<evidence type="ECO:0000256" key="9">
    <source>
        <dbReference type="ARBA" id="ARBA00025174"/>
    </source>
</evidence>
<accession>A0A1G4X3D6</accession>
<proteinExistence type="inferred from homology"/>
<reference evidence="13" key="1">
    <citation type="submission" date="2016-10" db="EMBL/GenBank/DDBJ databases">
        <authorList>
            <person name="Varghese N."/>
            <person name="Submissions S."/>
        </authorList>
    </citation>
    <scope>NUCLEOTIDE SEQUENCE [LARGE SCALE GENOMIC DNA]</scope>
    <source>
        <strain evidence="13">UNC267MFSha1.1M11</strain>
    </source>
</reference>
<evidence type="ECO:0000256" key="11">
    <source>
        <dbReference type="RuleBase" id="RU000587"/>
    </source>
</evidence>
<dbReference type="PANTHER" id="PTHR11468">
    <property type="entry name" value="GLYCOGEN PHOSPHORYLASE"/>
    <property type="match status" value="1"/>
</dbReference>
<dbReference type="Pfam" id="PF00343">
    <property type="entry name" value="Phosphorylase"/>
    <property type="match status" value="1"/>
</dbReference>
<dbReference type="EMBL" id="FMUB01000020">
    <property type="protein sequence ID" value="SCX33994.1"/>
    <property type="molecule type" value="Genomic_DNA"/>
</dbReference>
<dbReference type="FunFam" id="3.40.50.2000:FF:000149">
    <property type="entry name" value="Glycogen phosphorylase, muscle form"/>
    <property type="match status" value="1"/>
</dbReference>
<name>A0A1G4X3D6_9MYCO</name>
<evidence type="ECO:0000256" key="8">
    <source>
        <dbReference type="ARBA" id="ARBA00023277"/>
    </source>
</evidence>
<dbReference type="AlphaFoldDB" id="A0A1G4X3D6"/>
<comment type="function">
    <text evidence="9">Phosphorylase is an important allosteric enzyme in carbohydrate metabolism. Enzymes from different sources differ in their regulatory mechanisms and in their natural substrates. However, all known phosphorylases share catalytic and structural properties.</text>
</comment>
<dbReference type="SUPFAM" id="SSF53756">
    <property type="entry name" value="UDP-Glycosyltransferase/glycogen phosphorylase"/>
    <property type="match status" value="1"/>
</dbReference>
<evidence type="ECO:0000256" key="7">
    <source>
        <dbReference type="ARBA" id="ARBA00022898"/>
    </source>
</evidence>
<dbReference type="STRING" id="1502745.SAMN02799620_06146"/>
<dbReference type="Proteomes" id="UP000199707">
    <property type="component" value="Unassembled WGS sequence"/>
</dbReference>
<evidence type="ECO:0000256" key="1">
    <source>
        <dbReference type="ARBA" id="ARBA00001275"/>
    </source>
</evidence>
<dbReference type="PIRSF" id="PIRSF000460">
    <property type="entry name" value="Pprylas_GlgP"/>
    <property type="match status" value="1"/>
</dbReference>
<dbReference type="CDD" id="cd04300">
    <property type="entry name" value="GT35_Glycogen_Phosphorylase"/>
    <property type="match status" value="1"/>
</dbReference>
<comment type="catalytic activity">
    <reaction evidence="1 11">
        <text>[(1-&gt;4)-alpha-D-glucosyl](n) + phosphate = [(1-&gt;4)-alpha-D-glucosyl](n-1) + alpha-D-glucose 1-phosphate</text>
        <dbReference type="Rhea" id="RHEA:41732"/>
        <dbReference type="Rhea" id="RHEA-COMP:9584"/>
        <dbReference type="Rhea" id="RHEA-COMP:9586"/>
        <dbReference type="ChEBI" id="CHEBI:15444"/>
        <dbReference type="ChEBI" id="CHEBI:43474"/>
        <dbReference type="ChEBI" id="CHEBI:58601"/>
        <dbReference type="EC" id="2.4.1.1"/>
    </reaction>
</comment>
<dbReference type="GO" id="GO:0030170">
    <property type="term" value="F:pyridoxal phosphate binding"/>
    <property type="evidence" value="ECO:0007669"/>
    <property type="project" value="InterPro"/>
</dbReference>
<gene>
    <name evidence="12" type="ORF">SAMN02799620_06146</name>
</gene>
<dbReference type="FunFam" id="3.40.50.2000:FF:000005">
    <property type="entry name" value="Alpha-1,4 glucan phosphorylase"/>
    <property type="match status" value="1"/>
</dbReference>
<protein>
    <recommendedName>
        <fullName evidence="11">Alpha-1,4 glucan phosphorylase</fullName>
        <ecNumber evidence="11">2.4.1.1</ecNumber>
    </recommendedName>
</protein>